<dbReference type="InterPro" id="IPR052820">
    <property type="entry name" value="PhiA_domain"/>
</dbReference>
<keyword evidence="1" id="KW-0732">Signal</keyword>
<feature type="chain" id="PRO_5045910136" evidence="1">
    <location>
        <begin position="38"/>
        <end position="222"/>
    </location>
</feature>
<evidence type="ECO:0000313" key="3">
    <source>
        <dbReference type="Proteomes" id="UP001521116"/>
    </source>
</evidence>
<organism evidence="2 3">
    <name type="scientific">Neofusicoccum ribis</name>
    <dbReference type="NCBI Taxonomy" id="45134"/>
    <lineage>
        <taxon>Eukaryota</taxon>
        <taxon>Fungi</taxon>
        <taxon>Dikarya</taxon>
        <taxon>Ascomycota</taxon>
        <taxon>Pezizomycotina</taxon>
        <taxon>Dothideomycetes</taxon>
        <taxon>Dothideomycetes incertae sedis</taxon>
        <taxon>Botryosphaeriales</taxon>
        <taxon>Botryosphaeriaceae</taxon>
        <taxon>Neofusicoccum</taxon>
    </lineage>
</organism>
<dbReference type="Proteomes" id="UP001521116">
    <property type="component" value="Unassembled WGS sequence"/>
</dbReference>
<accession>A0ABR3SHW1</accession>
<reference evidence="2 3" key="1">
    <citation type="submission" date="2024-02" db="EMBL/GenBank/DDBJ databases">
        <title>De novo assembly and annotation of 12 fungi associated with fruit tree decline syndrome in Ontario, Canada.</title>
        <authorList>
            <person name="Sulman M."/>
            <person name="Ellouze W."/>
            <person name="Ilyukhin E."/>
        </authorList>
    </citation>
    <scope>NUCLEOTIDE SEQUENCE [LARGE SCALE GENOMIC DNA]</scope>
    <source>
        <strain evidence="2 3">M1-105</strain>
    </source>
</reference>
<feature type="signal peptide" evidence="1">
    <location>
        <begin position="1"/>
        <end position="37"/>
    </location>
</feature>
<dbReference type="EMBL" id="JAJVDC020000152">
    <property type="protein sequence ID" value="KAL1621341.1"/>
    <property type="molecule type" value="Genomic_DNA"/>
</dbReference>
<comment type="caution">
    <text evidence="2">The sequence shown here is derived from an EMBL/GenBank/DDBJ whole genome shotgun (WGS) entry which is preliminary data.</text>
</comment>
<sequence length="222" mass="23835">MNKITLRPQTNPQTETQPKMKLAIVATLLAAASTALASPTTPNEPRQATSPDGFKLNIRWSNGPLRGAVSANGGSFWINKATKSYCPGRDVIHAACPAGTDTSFVGGGPDGRLSLNTVVPGGQQVYVGPRGLLRYTPAHSGDMPKGSIISGLVVQETSGFLNPFYQLWMCNTDADAGVWQIWVEQRDAEGTVKNWGKTEKNACTRVNLEMERVAGVGAWQYD</sequence>
<evidence type="ECO:0000256" key="1">
    <source>
        <dbReference type="SAM" id="SignalP"/>
    </source>
</evidence>
<gene>
    <name evidence="2" type="ORF">SLS56_009227</name>
</gene>
<dbReference type="PANTHER" id="PTHR42047:SF1">
    <property type="entry name" value="PROTEIN, PUTATIVE (AFU_ORTHOLOGUE AFUA_6G03560)-RELATED"/>
    <property type="match status" value="1"/>
</dbReference>
<proteinExistence type="predicted"/>
<protein>
    <submittedName>
        <fullName evidence="2">Uncharacterized protein</fullName>
    </submittedName>
</protein>
<dbReference type="PANTHER" id="PTHR42047">
    <property type="entry name" value="PROTEIN, PUTATIVE (AFU_ORTHOLOGUE AFUA_6G03560)-RELATED"/>
    <property type="match status" value="1"/>
</dbReference>
<evidence type="ECO:0000313" key="2">
    <source>
        <dbReference type="EMBL" id="KAL1621341.1"/>
    </source>
</evidence>
<name>A0ABR3SHW1_9PEZI</name>
<keyword evidence="3" id="KW-1185">Reference proteome</keyword>